<name>A0AAD8EFK9_DIPPU</name>
<evidence type="ECO:0000313" key="13">
    <source>
        <dbReference type="Proteomes" id="UP001233999"/>
    </source>
</evidence>
<comment type="subcellular location">
    <subcellularLocation>
        <location evidence="1 10">Cell membrane</location>
        <topology evidence="1 10">Multi-pass membrane protein</topology>
    </subcellularLocation>
</comment>
<protein>
    <recommendedName>
        <fullName evidence="11">G-protein coupled receptors family 1 profile domain-containing protein</fullName>
    </recommendedName>
</protein>
<keyword evidence="8 10" id="KW-0325">Glycoprotein</keyword>
<evidence type="ECO:0000313" key="12">
    <source>
        <dbReference type="EMBL" id="KAJ9588715.1"/>
    </source>
</evidence>
<evidence type="ECO:0000256" key="4">
    <source>
        <dbReference type="ARBA" id="ARBA00022989"/>
    </source>
</evidence>
<organism evidence="12 13">
    <name type="scientific">Diploptera punctata</name>
    <name type="common">Pacific beetle cockroach</name>
    <dbReference type="NCBI Taxonomy" id="6984"/>
    <lineage>
        <taxon>Eukaryota</taxon>
        <taxon>Metazoa</taxon>
        <taxon>Ecdysozoa</taxon>
        <taxon>Arthropoda</taxon>
        <taxon>Hexapoda</taxon>
        <taxon>Insecta</taxon>
        <taxon>Pterygota</taxon>
        <taxon>Neoptera</taxon>
        <taxon>Polyneoptera</taxon>
        <taxon>Dictyoptera</taxon>
        <taxon>Blattodea</taxon>
        <taxon>Blaberoidea</taxon>
        <taxon>Blaberidae</taxon>
        <taxon>Diplopterinae</taxon>
        <taxon>Diploptera</taxon>
    </lineage>
</organism>
<feature type="transmembrane region" description="Helical" evidence="10">
    <location>
        <begin position="27"/>
        <end position="48"/>
    </location>
</feature>
<evidence type="ECO:0000256" key="9">
    <source>
        <dbReference type="ARBA" id="ARBA00023224"/>
    </source>
</evidence>
<dbReference type="PROSITE" id="PS50262">
    <property type="entry name" value="G_PROTEIN_RECEP_F1_2"/>
    <property type="match status" value="1"/>
</dbReference>
<comment type="similarity">
    <text evidence="10">Belongs to the G-protein coupled receptor 1 family. Vasopressin/oxytocin receptor subfamily.</text>
</comment>
<sequence length="88" mass="9676">MTTRAANATNVTSDDLGRDEGLAQAEIATLTIMFLVTVIGNAAVLLAISTRPRKKLSRMYYFILHLSIADLCTAFLSILPQLAWDITY</sequence>
<feature type="transmembrane region" description="Helical" evidence="10">
    <location>
        <begin position="60"/>
        <end position="84"/>
    </location>
</feature>
<evidence type="ECO:0000256" key="7">
    <source>
        <dbReference type="ARBA" id="ARBA00023170"/>
    </source>
</evidence>
<feature type="domain" description="G-protein coupled receptors family 1 profile" evidence="11">
    <location>
        <begin position="40"/>
        <end position="88"/>
    </location>
</feature>
<evidence type="ECO:0000256" key="8">
    <source>
        <dbReference type="ARBA" id="ARBA00023180"/>
    </source>
</evidence>
<dbReference type="InterPro" id="IPR000276">
    <property type="entry name" value="GPCR_Rhodpsn"/>
</dbReference>
<keyword evidence="7 10" id="KW-0675">Receptor</keyword>
<reference evidence="12" key="1">
    <citation type="journal article" date="2023" name="IScience">
        <title>Live-bearing cockroach genome reveals convergent evolutionary mechanisms linked to viviparity in insects and beyond.</title>
        <authorList>
            <person name="Fouks B."/>
            <person name="Harrison M.C."/>
            <person name="Mikhailova A.A."/>
            <person name="Marchal E."/>
            <person name="English S."/>
            <person name="Carruthers M."/>
            <person name="Jennings E.C."/>
            <person name="Chiamaka E.L."/>
            <person name="Frigard R.A."/>
            <person name="Pippel M."/>
            <person name="Attardo G.M."/>
            <person name="Benoit J.B."/>
            <person name="Bornberg-Bauer E."/>
            <person name="Tobe S.S."/>
        </authorList>
    </citation>
    <scope>NUCLEOTIDE SEQUENCE</scope>
    <source>
        <strain evidence="12">Stay&amp;Tobe</strain>
    </source>
</reference>
<dbReference type="Gene3D" id="1.20.1070.10">
    <property type="entry name" value="Rhodopsin 7-helix transmembrane proteins"/>
    <property type="match status" value="1"/>
</dbReference>
<evidence type="ECO:0000256" key="2">
    <source>
        <dbReference type="ARBA" id="ARBA00022475"/>
    </source>
</evidence>
<keyword evidence="5 10" id="KW-0297">G-protein coupled receptor</keyword>
<dbReference type="PRINTS" id="PR00896">
    <property type="entry name" value="VASOPRESSINR"/>
</dbReference>
<dbReference type="GO" id="GO:0005000">
    <property type="term" value="F:vasopressin receptor activity"/>
    <property type="evidence" value="ECO:0007669"/>
    <property type="project" value="InterPro"/>
</dbReference>
<dbReference type="InterPro" id="IPR017452">
    <property type="entry name" value="GPCR_Rhodpsn_7TM"/>
</dbReference>
<dbReference type="PANTHER" id="PTHR24241:SF161">
    <property type="entry name" value="G-PROTEIN COUPLED RECEPTORS FAMILY 1 PROFILE DOMAIN-CONTAINING PROTEIN"/>
    <property type="match status" value="1"/>
</dbReference>
<dbReference type="EMBL" id="JASPKZ010005314">
    <property type="protein sequence ID" value="KAJ9588715.1"/>
    <property type="molecule type" value="Genomic_DNA"/>
</dbReference>
<evidence type="ECO:0000256" key="5">
    <source>
        <dbReference type="ARBA" id="ARBA00023040"/>
    </source>
</evidence>
<reference evidence="12" key="2">
    <citation type="submission" date="2023-05" db="EMBL/GenBank/DDBJ databases">
        <authorList>
            <person name="Fouks B."/>
        </authorList>
    </citation>
    <scope>NUCLEOTIDE SEQUENCE</scope>
    <source>
        <strain evidence="12">Stay&amp;Tobe</strain>
        <tissue evidence="12">Testes</tissue>
    </source>
</reference>
<dbReference type="GO" id="GO:0042277">
    <property type="term" value="F:peptide binding"/>
    <property type="evidence" value="ECO:0007669"/>
    <property type="project" value="TreeGrafter"/>
</dbReference>
<comment type="caution">
    <text evidence="10">Lacks conserved residue(s) required for the propagation of feature annotation.</text>
</comment>
<dbReference type="PRINTS" id="PR00237">
    <property type="entry name" value="GPCRRHODOPSN"/>
</dbReference>
<evidence type="ECO:0000259" key="11">
    <source>
        <dbReference type="PROSITE" id="PS50262"/>
    </source>
</evidence>
<keyword evidence="9 10" id="KW-0807">Transducer</keyword>
<dbReference type="SUPFAM" id="SSF81321">
    <property type="entry name" value="Family A G protein-coupled receptor-like"/>
    <property type="match status" value="1"/>
</dbReference>
<dbReference type="GO" id="GO:0005886">
    <property type="term" value="C:plasma membrane"/>
    <property type="evidence" value="ECO:0007669"/>
    <property type="project" value="UniProtKB-SubCell"/>
</dbReference>
<accession>A0AAD8EFK9</accession>
<evidence type="ECO:0000256" key="6">
    <source>
        <dbReference type="ARBA" id="ARBA00023136"/>
    </source>
</evidence>
<evidence type="ECO:0000256" key="10">
    <source>
        <dbReference type="RuleBase" id="RU046427"/>
    </source>
</evidence>
<keyword evidence="3 10" id="KW-0812">Transmembrane</keyword>
<evidence type="ECO:0000256" key="3">
    <source>
        <dbReference type="ARBA" id="ARBA00022692"/>
    </source>
</evidence>
<keyword evidence="13" id="KW-1185">Reference proteome</keyword>
<dbReference type="InterPro" id="IPR001817">
    <property type="entry name" value="Vasoprsn_rcpt"/>
</dbReference>
<dbReference type="PANTHER" id="PTHR24241">
    <property type="entry name" value="NEUROPEPTIDE RECEPTOR-RELATED G-PROTEIN COUPLED RECEPTOR"/>
    <property type="match status" value="1"/>
</dbReference>
<evidence type="ECO:0000256" key="1">
    <source>
        <dbReference type="ARBA" id="ARBA00004651"/>
    </source>
</evidence>
<proteinExistence type="inferred from homology"/>
<keyword evidence="6 10" id="KW-0472">Membrane</keyword>
<dbReference type="Proteomes" id="UP001233999">
    <property type="component" value="Unassembled WGS sequence"/>
</dbReference>
<keyword evidence="2" id="KW-1003">Cell membrane</keyword>
<dbReference type="AlphaFoldDB" id="A0AAD8EFK9"/>
<gene>
    <name evidence="12" type="ORF">L9F63_017989</name>
</gene>
<comment type="caution">
    <text evidence="12">The sequence shown here is derived from an EMBL/GenBank/DDBJ whole genome shotgun (WGS) entry which is preliminary data.</text>
</comment>
<keyword evidence="4 10" id="KW-1133">Transmembrane helix</keyword>
<feature type="non-terminal residue" evidence="12">
    <location>
        <position position="88"/>
    </location>
</feature>
<dbReference type="GO" id="GO:0032870">
    <property type="term" value="P:cellular response to hormone stimulus"/>
    <property type="evidence" value="ECO:0007669"/>
    <property type="project" value="TreeGrafter"/>
</dbReference>